<name>A0A401YVZ8_9ACTN</name>
<dbReference type="PIRSF" id="PIRSF037434">
    <property type="entry name" value="STHK_ChrS"/>
    <property type="match status" value="1"/>
</dbReference>
<dbReference type="EMBL" id="BIFH01000029">
    <property type="protein sequence ID" value="GCD98751.1"/>
    <property type="molecule type" value="Genomic_DNA"/>
</dbReference>
<evidence type="ECO:0000313" key="8">
    <source>
        <dbReference type="EMBL" id="GCD98751.1"/>
    </source>
</evidence>
<keyword evidence="1" id="KW-0808">Transferase</keyword>
<accession>A0A401YVZ8</accession>
<dbReference type="PANTHER" id="PTHR24421">
    <property type="entry name" value="NITRATE/NITRITE SENSOR PROTEIN NARX-RELATED"/>
    <property type="match status" value="1"/>
</dbReference>
<gene>
    <name evidence="8" type="ORF">EHYA_06462</name>
</gene>
<dbReference type="SUPFAM" id="SSF55874">
    <property type="entry name" value="ATPase domain of HSP90 chaperone/DNA topoisomerase II/histidine kinase"/>
    <property type="match status" value="1"/>
</dbReference>
<keyword evidence="2 8" id="KW-0418">Kinase</keyword>
<feature type="compositionally biased region" description="Pro residues" evidence="4">
    <location>
        <begin position="407"/>
        <end position="426"/>
    </location>
</feature>
<dbReference type="Pfam" id="PF07730">
    <property type="entry name" value="HisKA_3"/>
    <property type="match status" value="1"/>
</dbReference>
<feature type="domain" description="Signal transduction histidine kinase subgroup 3 dimerisation and phosphoacceptor" evidence="7">
    <location>
        <begin position="205"/>
        <end position="272"/>
    </location>
</feature>
<evidence type="ECO:0000256" key="5">
    <source>
        <dbReference type="SAM" id="Phobius"/>
    </source>
</evidence>
<evidence type="ECO:0000313" key="9">
    <source>
        <dbReference type="Proteomes" id="UP000286931"/>
    </source>
</evidence>
<comment type="caution">
    <text evidence="8">The sequence shown here is derived from an EMBL/GenBank/DDBJ whole genome shotgun (WGS) entry which is preliminary data.</text>
</comment>
<feature type="transmembrane region" description="Helical" evidence="5">
    <location>
        <begin position="135"/>
        <end position="154"/>
    </location>
</feature>
<reference evidence="8 9" key="1">
    <citation type="submission" date="2018-12" db="EMBL/GenBank/DDBJ databases">
        <title>Draft genome sequence of Embleya hyalina NBRC 13850T.</title>
        <authorList>
            <person name="Komaki H."/>
            <person name="Hosoyama A."/>
            <person name="Kimura A."/>
            <person name="Ichikawa N."/>
            <person name="Tamura T."/>
        </authorList>
    </citation>
    <scope>NUCLEOTIDE SEQUENCE [LARGE SCALE GENOMIC DNA]</scope>
    <source>
        <strain evidence="8 9">NBRC 13850</strain>
    </source>
</reference>
<evidence type="ECO:0000256" key="1">
    <source>
        <dbReference type="ARBA" id="ARBA00022679"/>
    </source>
</evidence>
<feature type="transmembrane region" description="Helical" evidence="5">
    <location>
        <begin position="160"/>
        <end position="177"/>
    </location>
</feature>
<keyword evidence="5" id="KW-1133">Transmembrane helix</keyword>
<keyword evidence="5" id="KW-0472">Membrane</keyword>
<organism evidence="8 9">
    <name type="scientific">Embleya hyalina</name>
    <dbReference type="NCBI Taxonomy" id="516124"/>
    <lineage>
        <taxon>Bacteria</taxon>
        <taxon>Bacillati</taxon>
        <taxon>Actinomycetota</taxon>
        <taxon>Actinomycetes</taxon>
        <taxon>Kitasatosporales</taxon>
        <taxon>Streptomycetaceae</taxon>
        <taxon>Embleya</taxon>
    </lineage>
</organism>
<dbReference type="Pfam" id="PF02518">
    <property type="entry name" value="HATPase_c"/>
    <property type="match status" value="1"/>
</dbReference>
<dbReference type="Proteomes" id="UP000286931">
    <property type="component" value="Unassembled WGS sequence"/>
</dbReference>
<feature type="transmembrane region" description="Helical" evidence="5">
    <location>
        <begin position="66"/>
        <end position="85"/>
    </location>
</feature>
<feature type="transmembrane region" description="Helical" evidence="5">
    <location>
        <begin position="97"/>
        <end position="123"/>
    </location>
</feature>
<keyword evidence="3" id="KW-0902">Two-component regulatory system</keyword>
<dbReference type="InterPro" id="IPR003594">
    <property type="entry name" value="HATPase_dom"/>
</dbReference>
<dbReference type="InterPro" id="IPR050482">
    <property type="entry name" value="Sensor_HK_TwoCompSys"/>
</dbReference>
<proteinExistence type="predicted"/>
<evidence type="ECO:0000256" key="3">
    <source>
        <dbReference type="ARBA" id="ARBA00023012"/>
    </source>
</evidence>
<sequence length="426" mass="45169">MESTVDPRASRVIEPTGTGNRYVVPPQRTEPWPVRHAGLVIHAGFLLLLAASLGRYTVRHGTDGRAPWVFALAALLAALYLAGLALPPERSPARLAWLAAVLAAWLALVTAAPSFAWCAVPLLYTGLRVLPTRAAIGTVVLLTTAVVIAQYRLADTIDPSLFLGPPAVAAIATAVFTRMRSDQERLRATAAELAVSERRAGMLAERERLSREIHDTIAQGTSSLRMLLQAADRAWETDPTAARAHVRRAEQVAALGVEETRRFVRDLAPVELADAPGLAGGLARVVDRFRADDGPDVALAVDGRSRPLPAPVEAALTRTAQGALANVREHARARTVHVTLTYLPDRVALDIRDDGVGFDPTLPRSGDLRGYGLPSLRRRLAEVGGELTVESAPDEGTALAATVPDAASPPTPTPPPPADPDPGAAP</sequence>
<evidence type="ECO:0000259" key="6">
    <source>
        <dbReference type="Pfam" id="PF02518"/>
    </source>
</evidence>
<dbReference type="AlphaFoldDB" id="A0A401YVZ8"/>
<feature type="transmembrane region" description="Helical" evidence="5">
    <location>
        <begin position="34"/>
        <end position="54"/>
    </location>
</feature>
<evidence type="ECO:0000256" key="4">
    <source>
        <dbReference type="SAM" id="MobiDB-lite"/>
    </source>
</evidence>
<dbReference type="Gene3D" id="1.20.5.1930">
    <property type="match status" value="1"/>
</dbReference>
<protein>
    <submittedName>
        <fullName evidence="8">Two-component sensor histidine kinase</fullName>
    </submittedName>
</protein>
<dbReference type="GO" id="GO:0000155">
    <property type="term" value="F:phosphorelay sensor kinase activity"/>
    <property type="evidence" value="ECO:0007669"/>
    <property type="project" value="InterPro"/>
</dbReference>
<dbReference type="GO" id="GO:0046983">
    <property type="term" value="F:protein dimerization activity"/>
    <property type="evidence" value="ECO:0007669"/>
    <property type="project" value="InterPro"/>
</dbReference>
<keyword evidence="9" id="KW-1185">Reference proteome</keyword>
<dbReference type="Gene3D" id="3.30.565.10">
    <property type="entry name" value="Histidine kinase-like ATPase, C-terminal domain"/>
    <property type="match status" value="1"/>
</dbReference>
<dbReference type="InterPro" id="IPR036890">
    <property type="entry name" value="HATPase_C_sf"/>
</dbReference>
<evidence type="ECO:0000256" key="2">
    <source>
        <dbReference type="ARBA" id="ARBA00022777"/>
    </source>
</evidence>
<feature type="region of interest" description="Disordered" evidence="4">
    <location>
        <begin position="387"/>
        <end position="426"/>
    </location>
</feature>
<dbReference type="GO" id="GO:0016020">
    <property type="term" value="C:membrane"/>
    <property type="evidence" value="ECO:0007669"/>
    <property type="project" value="InterPro"/>
</dbReference>
<evidence type="ECO:0000259" key="7">
    <source>
        <dbReference type="Pfam" id="PF07730"/>
    </source>
</evidence>
<dbReference type="PANTHER" id="PTHR24421:SF62">
    <property type="entry name" value="SENSORY TRANSDUCTION HISTIDINE KINASE"/>
    <property type="match status" value="1"/>
</dbReference>
<dbReference type="InterPro" id="IPR017205">
    <property type="entry name" value="Sig_transdc_His_kinase_ChrS"/>
</dbReference>
<feature type="domain" description="Histidine kinase/HSP90-like ATPase" evidence="6">
    <location>
        <begin position="314"/>
        <end position="405"/>
    </location>
</feature>
<dbReference type="InterPro" id="IPR011712">
    <property type="entry name" value="Sig_transdc_His_kin_sub3_dim/P"/>
</dbReference>
<keyword evidence="5" id="KW-0812">Transmembrane</keyword>
<dbReference type="CDD" id="cd16917">
    <property type="entry name" value="HATPase_UhpB-NarQ-NarX-like"/>
    <property type="match status" value="1"/>
</dbReference>